<organism evidence="9 10">
    <name type="scientific">Saccharopolyspora griseoalba</name>
    <dbReference type="NCBI Taxonomy" id="1431848"/>
    <lineage>
        <taxon>Bacteria</taxon>
        <taxon>Bacillati</taxon>
        <taxon>Actinomycetota</taxon>
        <taxon>Actinomycetes</taxon>
        <taxon>Pseudonocardiales</taxon>
        <taxon>Pseudonocardiaceae</taxon>
        <taxon>Saccharopolyspora</taxon>
    </lineage>
</organism>
<keyword evidence="3" id="KW-0813">Transport</keyword>
<name>A0ABW2LRU6_9PSEU</name>
<evidence type="ECO:0000313" key="9">
    <source>
        <dbReference type="EMBL" id="MFC7343877.1"/>
    </source>
</evidence>
<keyword evidence="4" id="KW-1003">Cell membrane</keyword>
<keyword evidence="7 8" id="KW-0472">Membrane</keyword>
<feature type="transmembrane region" description="Helical" evidence="8">
    <location>
        <begin position="38"/>
        <end position="57"/>
    </location>
</feature>
<evidence type="ECO:0000256" key="6">
    <source>
        <dbReference type="ARBA" id="ARBA00022989"/>
    </source>
</evidence>
<sequence>MRGGPRGLEGAQVRRTAVMMIDSSGEGRGGPLPLTRHAQIACVYLAVGVLAVLAYAVRDMLVLVFLGLFFALGLEPAVSWLQRHRVRRGLAIAGVVAVVLVVTGAAVLFALVPAVGQLGHFVARIPTLLAGVGANLGDPGDLRAHLHEPAVQEKLRATASKAATVVLQALTAGFAALGAVFGGVFAVCTAGALMVYFSLAMPRIHAAVDRSETTGAGRAEALRAAMSRVGGYVTGQAVVSLCAGAVSYVFFLVAGVSYPALLAVAVALLDTIPQIGATLASLVGTLVALSESLSLAVITLGFFIVYQAVENYLITPRVFAKAVELSPLGAFVAILLGGALAGVLGAMLALPVTAALKVLYRHARTEAARRPAS</sequence>
<keyword evidence="5 8" id="KW-0812">Transmembrane</keyword>
<reference evidence="10" key="1">
    <citation type="journal article" date="2019" name="Int. J. Syst. Evol. Microbiol.">
        <title>The Global Catalogue of Microorganisms (GCM) 10K type strain sequencing project: providing services to taxonomists for standard genome sequencing and annotation.</title>
        <authorList>
            <consortium name="The Broad Institute Genomics Platform"/>
            <consortium name="The Broad Institute Genome Sequencing Center for Infectious Disease"/>
            <person name="Wu L."/>
            <person name="Ma J."/>
        </authorList>
    </citation>
    <scope>NUCLEOTIDE SEQUENCE [LARGE SCALE GENOMIC DNA]</scope>
    <source>
        <strain evidence="10">WLHS5</strain>
    </source>
</reference>
<feature type="transmembrane region" description="Helical" evidence="8">
    <location>
        <begin position="174"/>
        <end position="197"/>
    </location>
</feature>
<evidence type="ECO:0000256" key="4">
    <source>
        <dbReference type="ARBA" id="ARBA00022475"/>
    </source>
</evidence>
<dbReference type="PANTHER" id="PTHR21716">
    <property type="entry name" value="TRANSMEMBRANE PROTEIN"/>
    <property type="match status" value="1"/>
</dbReference>
<keyword evidence="6 8" id="KW-1133">Transmembrane helix</keyword>
<accession>A0ABW2LRU6</accession>
<evidence type="ECO:0000256" key="7">
    <source>
        <dbReference type="ARBA" id="ARBA00023136"/>
    </source>
</evidence>
<evidence type="ECO:0000256" key="8">
    <source>
        <dbReference type="SAM" id="Phobius"/>
    </source>
</evidence>
<dbReference type="PANTHER" id="PTHR21716:SF53">
    <property type="entry name" value="PERMEASE PERM-RELATED"/>
    <property type="match status" value="1"/>
</dbReference>
<feature type="transmembrane region" description="Helical" evidence="8">
    <location>
        <begin position="63"/>
        <end position="81"/>
    </location>
</feature>
<dbReference type="Proteomes" id="UP001596504">
    <property type="component" value="Unassembled WGS sequence"/>
</dbReference>
<evidence type="ECO:0000256" key="3">
    <source>
        <dbReference type="ARBA" id="ARBA00022448"/>
    </source>
</evidence>
<gene>
    <name evidence="9" type="ORF">ACFQRI_20930</name>
</gene>
<evidence type="ECO:0000256" key="1">
    <source>
        <dbReference type="ARBA" id="ARBA00004651"/>
    </source>
</evidence>
<dbReference type="InterPro" id="IPR002549">
    <property type="entry name" value="AI-2E-like"/>
</dbReference>
<dbReference type="EMBL" id="JBHTCJ010000012">
    <property type="protein sequence ID" value="MFC7343877.1"/>
    <property type="molecule type" value="Genomic_DNA"/>
</dbReference>
<feature type="transmembrane region" description="Helical" evidence="8">
    <location>
        <begin position="329"/>
        <end position="360"/>
    </location>
</feature>
<dbReference type="Pfam" id="PF01594">
    <property type="entry name" value="AI-2E_transport"/>
    <property type="match status" value="1"/>
</dbReference>
<dbReference type="RefSeq" id="WP_380671209.1">
    <property type="nucleotide sequence ID" value="NZ_JBHTCJ010000012.1"/>
</dbReference>
<evidence type="ECO:0000256" key="2">
    <source>
        <dbReference type="ARBA" id="ARBA00009773"/>
    </source>
</evidence>
<comment type="similarity">
    <text evidence="2">Belongs to the autoinducer-2 exporter (AI-2E) (TC 2.A.86) family.</text>
</comment>
<evidence type="ECO:0000313" key="10">
    <source>
        <dbReference type="Proteomes" id="UP001596504"/>
    </source>
</evidence>
<feature type="transmembrane region" description="Helical" evidence="8">
    <location>
        <begin position="292"/>
        <end position="309"/>
    </location>
</feature>
<keyword evidence="10" id="KW-1185">Reference proteome</keyword>
<protein>
    <submittedName>
        <fullName evidence="9">AI-2E family transporter</fullName>
    </submittedName>
</protein>
<evidence type="ECO:0000256" key="5">
    <source>
        <dbReference type="ARBA" id="ARBA00022692"/>
    </source>
</evidence>
<proteinExistence type="inferred from homology"/>
<feature type="transmembrane region" description="Helical" evidence="8">
    <location>
        <begin position="90"/>
        <end position="112"/>
    </location>
</feature>
<comment type="caution">
    <text evidence="9">The sequence shown here is derived from an EMBL/GenBank/DDBJ whole genome shotgun (WGS) entry which is preliminary data.</text>
</comment>
<comment type="subcellular location">
    <subcellularLocation>
        <location evidence="1">Cell membrane</location>
        <topology evidence="1">Multi-pass membrane protein</topology>
    </subcellularLocation>
</comment>